<dbReference type="RefSeq" id="WP_008851449.1">
    <property type="nucleotide sequence ID" value="NZ_AGQV01000002.1"/>
</dbReference>
<dbReference type="OrthoDB" id="7260676at2"/>
<dbReference type="Gene3D" id="2.50.20.10">
    <property type="entry name" value="Lipoprotein localisation LolA/LolB/LppX"/>
    <property type="match status" value="1"/>
</dbReference>
<dbReference type="InterPro" id="IPR004564">
    <property type="entry name" value="OM_lipoprot_carrier_LolA-like"/>
</dbReference>
<keyword evidence="3" id="KW-0449">Lipoprotein</keyword>
<keyword evidence="1 2" id="KW-0732">Signal</keyword>
<dbReference type="eggNOG" id="COG2834">
    <property type="taxonomic scope" value="Bacteria"/>
</dbReference>
<dbReference type="CDD" id="cd16325">
    <property type="entry name" value="LolA"/>
    <property type="match status" value="1"/>
</dbReference>
<dbReference type="SUPFAM" id="SSF89392">
    <property type="entry name" value="Prokaryotic lipoproteins and lipoprotein localization factors"/>
    <property type="match status" value="1"/>
</dbReference>
<dbReference type="AlphaFoldDB" id="G6XI92"/>
<dbReference type="Proteomes" id="UP000004949">
    <property type="component" value="Unassembled WGS sequence"/>
</dbReference>
<evidence type="ECO:0000256" key="2">
    <source>
        <dbReference type="SAM" id="SignalP"/>
    </source>
</evidence>
<evidence type="ECO:0000256" key="1">
    <source>
        <dbReference type="ARBA" id="ARBA00022729"/>
    </source>
</evidence>
<keyword evidence="4" id="KW-1185">Reference proteome</keyword>
<dbReference type="PANTHER" id="PTHR35869">
    <property type="entry name" value="OUTER-MEMBRANE LIPOPROTEIN CARRIER PROTEIN"/>
    <property type="match status" value="1"/>
</dbReference>
<dbReference type="STRING" id="1088869.GMO_13020"/>
<gene>
    <name evidence="3" type="ORF">GMO_13020</name>
</gene>
<feature type="signal peptide" evidence="2">
    <location>
        <begin position="1"/>
        <end position="17"/>
    </location>
</feature>
<sequence length="198" mass="21167">MKRAFCALLLLSGCATSGYDRMSAGQQQDVHRIETYLNGIGGMRAAFIQNGPDAGQSEGRFSYSPGHLRLDYVIPHPMELVAGKGHLVLDDAGSGAVTHLSLKRNPLGLLLHQPIRFDNGSIQVTDVRHGDGSLQISVAEADNPSQGLLTIQFSDMNGRLGLIGLEGVDARQHHFSVSLSDVQEGVRIDPTVFTPPGG</sequence>
<name>G6XI92_9PROT</name>
<accession>G6XI92</accession>
<dbReference type="PANTHER" id="PTHR35869:SF1">
    <property type="entry name" value="OUTER-MEMBRANE LIPOPROTEIN CARRIER PROTEIN"/>
    <property type="match status" value="1"/>
</dbReference>
<proteinExistence type="predicted"/>
<evidence type="ECO:0000313" key="4">
    <source>
        <dbReference type="Proteomes" id="UP000004949"/>
    </source>
</evidence>
<dbReference type="InterPro" id="IPR029046">
    <property type="entry name" value="LolA/LolB/LppX"/>
</dbReference>
<dbReference type="EMBL" id="AGQV01000002">
    <property type="protein sequence ID" value="EHH68532.1"/>
    <property type="molecule type" value="Genomic_DNA"/>
</dbReference>
<reference evidence="3 4" key="1">
    <citation type="submission" date="2011-10" db="EMBL/GenBank/DDBJ databases">
        <title>Genome sequence of Gluconobacter morbifer G707, isolated from Drosophila gut.</title>
        <authorList>
            <person name="Lee W.-J."/>
            <person name="Kim E.-K."/>
        </authorList>
    </citation>
    <scope>NUCLEOTIDE SEQUENCE [LARGE SCALE GENOMIC DNA]</scope>
    <source>
        <strain evidence="3 4">G707</strain>
    </source>
</reference>
<evidence type="ECO:0000313" key="3">
    <source>
        <dbReference type="EMBL" id="EHH68532.1"/>
    </source>
</evidence>
<dbReference type="Pfam" id="PF03548">
    <property type="entry name" value="LolA"/>
    <property type="match status" value="1"/>
</dbReference>
<feature type="chain" id="PRO_5003489706" evidence="2">
    <location>
        <begin position="18"/>
        <end position="198"/>
    </location>
</feature>
<dbReference type="PATRIC" id="fig|1088869.3.peg.1304"/>
<organism evidence="3 4">
    <name type="scientific">Gluconobacter morbifer G707</name>
    <dbReference type="NCBI Taxonomy" id="1088869"/>
    <lineage>
        <taxon>Bacteria</taxon>
        <taxon>Pseudomonadati</taxon>
        <taxon>Pseudomonadota</taxon>
        <taxon>Alphaproteobacteria</taxon>
        <taxon>Acetobacterales</taxon>
        <taxon>Acetobacteraceae</taxon>
        <taxon>Gluconobacter</taxon>
    </lineage>
</organism>
<protein>
    <submittedName>
        <fullName evidence="3">Outer-membrane lipoprotein carrier protein</fullName>
    </submittedName>
</protein>
<comment type="caution">
    <text evidence="3">The sequence shown here is derived from an EMBL/GenBank/DDBJ whole genome shotgun (WGS) entry which is preliminary data.</text>
</comment>